<keyword evidence="7" id="KW-0732">Signal</keyword>
<dbReference type="CDD" id="cd12797">
    <property type="entry name" value="M23_peptidase"/>
    <property type="match status" value="1"/>
</dbReference>
<dbReference type="Pfam" id="PF01551">
    <property type="entry name" value="Peptidase_M23"/>
    <property type="match status" value="1"/>
</dbReference>
<dbReference type="GO" id="GO:0046872">
    <property type="term" value="F:metal ion binding"/>
    <property type="evidence" value="ECO:0007669"/>
    <property type="project" value="UniProtKB-KW"/>
</dbReference>
<dbReference type="PANTHER" id="PTHR21666">
    <property type="entry name" value="PEPTIDASE-RELATED"/>
    <property type="match status" value="1"/>
</dbReference>
<evidence type="ECO:0000256" key="5">
    <source>
        <dbReference type="ARBA" id="ARBA00022833"/>
    </source>
</evidence>
<keyword evidence="6" id="KW-0482">Metalloprotease</keyword>
<dbReference type="OrthoDB" id="9805070at2"/>
<dbReference type="EMBL" id="CP013244">
    <property type="protein sequence ID" value="ANP47649.1"/>
    <property type="molecule type" value="Genomic_DNA"/>
</dbReference>
<feature type="signal peptide" evidence="7">
    <location>
        <begin position="1"/>
        <end position="28"/>
    </location>
</feature>
<organism evidence="9 10">
    <name type="scientific">Candidatus Viadribacter manganicus</name>
    <dbReference type="NCBI Taxonomy" id="1759059"/>
    <lineage>
        <taxon>Bacteria</taxon>
        <taxon>Pseudomonadati</taxon>
        <taxon>Pseudomonadota</taxon>
        <taxon>Alphaproteobacteria</taxon>
        <taxon>Hyphomonadales</taxon>
        <taxon>Hyphomonadaceae</taxon>
        <taxon>Candidatus Viadribacter</taxon>
    </lineage>
</organism>
<evidence type="ECO:0000256" key="6">
    <source>
        <dbReference type="ARBA" id="ARBA00023049"/>
    </source>
</evidence>
<feature type="chain" id="PRO_5008519038" description="M23ase beta-sheet core domain-containing protein" evidence="7">
    <location>
        <begin position="29"/>
        <end position="195"/>
    </location>
</feature>
<evidence type="ECO:0000256" key="4">
    <source>
        <dbReference type="ARBA" id="ARBA00022801"/>
    </source>
</evidence>
<dbReference type="Proteomes" id="UP000092498">
    <property type="component" value="Chromosome"/>
</dbReference>
<dbReference type="GO" id="GO:0006508">
    <property type="term" value="P:proteolysis"/>
    <property type="evidence" value="ECO:0007669"/>
    <property type="project" value="UniProtKB-KW"/>
</dbReference>
<evidence type="ECO:0000256" key="1">
    <source>
        <dbReference type="ARBA" id="ARBA00001947"/>
    </source>
</evidence>
<sequence>MKLWQATSLAVLVAAILMLNTMLSPAPATPPQVEPQQEDQKIRRRAAVITESGLIVPVAGVQASALTDTWGATRSQGRTHEGIDILAPMGTPVRAAADGHIEKFFDSERGGITIYQFDTSERFVYHYAHLSSRAPGLVEGDVVEQGDVIGYVGMSGNAPIPHLHFEIQRLTPDRRWWEAESMNPYPLLVAGRAPD</sequence>
<evidence type="ECO:0000256" key="2">
    <source>
        <dbReference type="ARBA" id="ARBA00022670"/>
    </source>
</evidence>
<dbReference type="InterPro" id="IPR011055">
    <property type="entry name" value="Dup_hybrid_motif"/>
</dbReference>
<comment type="cofactor">
    <cofactor evidence="1">
        <name>Zn(2+)</name>
        <dbReference type="ChEBI" id="CHEBI:29105"/>
    </cofactor>
</comment>
<evidence type="ECO:0000259" key="8">
    <source>
        <dbReference type="Pfam" id="PF01551"/>
    </source>
</evidence>
<accession>A0A1B1AM53</accession>
<evidence type="ECO:0000256" key="7">
    <source>
        <dbReference type="SAM" id="SignalP"/>
    </source>
</evidence>
<dbReference type="RefSeq" id="WP_066773982.1">
    <property type="nucleotide sequence ID" value="NZ_CP013244.1"/>
</dbReference>
<keyword evidence="3" id="KW-0479">Metal-binding</keyword>
<proteinExistence type="predicted"/>
<dbReference type="KEGG" id="cbot:ATE48_17955"/>
<protein>
    <recommendedName>
        <fullName evidence="8">M23ase beta-sheet core domain-containing protein</fullName>
    </recommendedName>
</protein>
<dbReference type="InterPro" id="IPR050570">
    <property type="entry name" value="Cell_wall_metabolism_enzyme"/>
</dbReference>
<dbReference type="STRING" id="1759059.ATE48_17955"/>
<keyword evidence="5" id="KW-0862">Zinc</keyword>
<reference evidence="9 10" key="1">
    <citation type="submission" date="2015-11" db="EMBL/GenBank/DDBJ databases">
        <title>Whole-Genome Sequence of Candidatus Oderbacter manganicum from the National Park Lower Oder Valley, Germany.</title>
        <authorList>
            <person name="Braun B."/>
            <person name="Liere K."/>
            <person name="Szewzyk U."/>
        </authorList>
    </citation>
    <scope>NUCLEOTIDE SEQUENCE [LARGE SCALE GENOMIC DNA]</scope>
    <source>
        <strain evidence="9 10">OTSz_A_272</strain>
    </source>
</reference>
<dbReference type="SUPFAM" id="SSF51261">
    <property type="entry name" value="Duplicated hybrid motif"/>
    <property type="match status" value="1"/>
</dbReference>
<keyword evidence="4" id="KW-0378">Hydrolase</keyword>
<evidence type="ECO:0000313" key="9">
    <source>
        <dbReference type="EMBL" id="ANP47649.1"/>
    </source>
</evidence>
<feature type="domain" description="M23ase beta-sheet core" evidence="8">
    <location>
        <begin position="79"/>
        <end position="169"/>
    </location>
</feature>
<dbReference type="PANTHER" id="PTHR21666:SF288">
    <property type="entry name" value="CELL DIVISION PROTEIN YTFB"/>
    <property type="match status" value="1"/>
</dbReference>
<dbReference type="InterPro" id="IPR016047">
    <property type="entry name" value="M23ase_b-sheet_dom"/>
</dbReference>
<dbReference type="GO" id="GO:0004222">
    <property type="term" value="F:metalloendopeptidase activity"/>
    <property type="evidence" value="ECO:0007669"/>
    <property type="project" value="TreeGrafter"/>
</dbReference>
<keyword evidence="10" id="KW-1185">Reference proteome</keyword>
<name>A0A1B1AM53_9PROT</name>
<evidence type="ECO:0000313" key="10">
    <source>
        <dbReference type="Proteomes" id="UP000092498"/>
    </source>
</evidence>
<keyword evidence="2" id="KW-0645">Protease</keyword>
<dbReference type="AlphaFoldDB" id="A0A1B1AM53"/>
<dbReference type="Gene3D" id="2.70.70.10">
    <property type="entry name" value="Glucose Permease (Domain IIA)"/>
    <property type="match status" value="1"/>
</dbReference>
<gene>
    <name evidence="9" type="ORF">ATE48_17955</name>
</gene>
<evidence type="ECO:0000256" key="3">
    <source>
        <dbReference type="ARBA" id="ARBA00022723"/>
    </source>
</evidence>
<dbReference type="InParanoid" id="A0A1B1AM53"/>